<accession>A0AA95NAR3</accession>
<keyword evidence="1" id="KW-0812">Transmembrane</keyword>
<feature type="transmembrane region" description="Helical" evidence="1">
    <location>
        <begin position="193"/>
        <end position="210"/>
    </location>
</feature>
<evidence type="ECO:0000313" key="3">
    <source>
        <dbReference type="Proteomes" id="UP001177769"/>
    </source>
</evidence>
<evidence type="ECO:0000313" key="2">
    <source>
        <dbReference type="EMBL" id="WIT11562.1"/>
    </source>
</evidence>
<dbReference type="RefSeq" id="WP_285232645.1">
    <property type="nucleotide sequence ID" value="NZ_CP116346.1"/>
</dbReference>
<name>A0AA95NAR3_9BURK</name>
<dbReference type="Proteomes" id="UP001177769">
    <property type="component" value="Chromosome"/>
</dbReference>
<keyword evidence="3" id="KW-1185">Reference proteome</keyword>
<protein>
    <recommendedName>
        <fullName evidence="4">DUF1330 domain-containing protein</fullName>
    </recommendedName>
</protein>
<dbReference type="KEGG" id="pais:PFX98_22155"/>
<dbReference type="PANTHER" id="PTHR40257">
    <property type="match status" value="1"/>
</dbReference>
<keyword evidence="1" id="KW-0472">Membrane</keyword>
<dbReference type="Gene3D" id="3.30.70.100">
    <property type="match status" value="1"/>
</dbReference>
<keyword evidence="1" id="KW-1133">Transmembrane helix</keyword>
<gene>
    <name evidence="2" type="ORF">PFX98_22155</name>
</gene>
<proteinExistence type="predicted"/>
<dbReference type="EMBL" id="CP116346">
    <property type="protein sequence ID" value="WIT11562.1"/>
    <property type="molecule type" value="Genomic_DNA"/>
</dbReference>
<sequence length="216" mass="24927">MLSKRYRFELILALVFALLWGGVWLWQNPHRPIKPAEAEQFLAETEKLPFPPEERAEMRQALRAWMAADDGQPVYMLNLMRFYPELRRYQGSLAANQLSPAQSNTHYEDIVIPMLFKLGGYPLYAGQTQGKNLLVHEAGLDDWSRVLVVRYPSRRAFMELVTDPAYREVAPYKLMALKVVLTPTGFELAIPELSWLLAALLSIVWLLLAWRRALRA</sequence>
<dbReference type="AlphaFoldDB" id="A0AA95NAR3"/>
<reference evidence="2" key="1">
    <citation type="submission" date="2023-01" db="EMBL/GenBank/DDBJ databases">
        <title>Whole genome sequence of Paucibacter sp. S2-9 isolated from pond sediment.</title>
        <authorList>
            <person name="Jung J.Y."/>
        </authorList>
    </citation>
    <scope>NUCLEOTIDE SEQUENCE</scope>
    <source>
        <strain evidence="2">S2-9</strain>
    </source>
</reference>
<organism evidence="2 3">
    <name type="scientific">Paucibacter sediminis</name>
    <dbReference type="NCBI Taxonomy" id="3019553"/>
    <lineage>
        <taxon>Bacteria</taxon>
        <taxon>Pseudomonadati</taxon>
        <taxon>Pseudomonadota</taxon>
        <taxon>Betaproteobacteria</taxon>
        <taxon>Burkholderiales</taxon>
        <taxon>Sphaerotilaceae</taxon>
        <taxon>Roseateles</taxon>
    </lineage>
</organism>
<dbReference type="InterPro" id="IPR011008">
    <property type="entry name" value="Dimeric_a/b-barrel"/>
</dbReference>
<dbReference type="SUPFAM" id="SSF54909">
    <property type="entry name" value="Dimeric alpha+beta barrel"/>
    <property type="match status" value="1"/>
</dbReference>
<dbReference type="PANTHER" id="PTHR40257:SF1">
    <property type="entry name" value="DUF1330 DOMAIN-CONTAINING PROTEIN"/>
    <property type="match status" value="1"/>
</dbReference>
<evidence type="ECO:0000256" key="1">
    <source>
        <dbReference type="SAM" id="Phobius"/>
    </source>
</evidence>
<evidence type="ECO:0008006" key="4">
    <source>
        <dbReference type="Google" id="ProtNLM"/>
    </source>
</evidence>